<dbReference type="Gene3D" id="2.60.34.30">
    <property type="entry name" value="Competence, DNA-entry nuclease inhibitor, ComJ"/>
    <property type="match status" value="1"/>
</dbReference>
<evidence type="ECO:0000313" key="1">
    <source>
        <dbReference type="EMBL" id="MBH3438418.1"/>
    </source>
</evidence>
<dbReference type="InterPro" id="IPR038691">
    <property type="entry name" value="ComJ_sf"/>
</dbReference>
<reference evidence="1 2" key="1">
    <citation type="submission" date="2020-11" db="EMBL/GenBank/DDBJ databases">
        <title>Enhanced detection system for hospital associated transmission using whole genome sequencing surveillance.</title>
        <authorList>
            <person name="Harrison L.H."/>
            <person name="Van Tyne D."/>
            <person name="Marsh J.W."/>
            <person name="Griffith M.P."/>
            <person name="Snyder D.J."/>
            <person name="Cooper V.S."/>
            <person name="Mustapha M."/>
        </authorList>
    </citation>
    <scope>NUCLEOTIDE SEQUENCE [LARGE SCALE GENOMIC DNA]</scope>
    <source>
        <strain evidence="1 2">PSB00013</strain>
    </source>
</reference>
<gene>
    <name evidence="1" type="ORF">I5Q09_06945</name>
</gene>
<dbReference type="InterPro" id="IPR020354">
    <property type="entry name" value="Competence_nuclease_inhibitor"/>
</dbReference>
<evidence type="ECO:0008006" key="3">
    <source>
        <dbReference type="Google" id="ProtNLM"/>
    </source>
</evidence>
<name>A0ABS0MNW4_PSELU</name>
<protein>
    <recommendedName>
        <fullName evidence="3">Competence protein J (ComJ)</fullName>
    </recommendedName>
</protein>
<dbReference type="EMBL" id="JADTXM010000004">
    <property type="protein sequence ID" value="MBH3438418.1"/>
    <property type="molecule type" value="Genomic_DNA"/>
</dbReference>
<sequence length="158" mass="18284">MQKIDLLISHRQIQLWAREFNYTLCQWGKKNLEQGAVIHKDIAVFDPIIDEPFGANVILEASKIFTPDPTAERIIVFPFFIQNRDKVEISSVSEAFKIDVDLEEGLYRVYYEICEGLEGEEIYYKFTFVPGSCEFIPHYTISDSWGGQENKLLSIGYC</sequence>
<accession>A0ABS0MNW4</accession>
<dbReference type="Pfam" id="PF11033">
    <property type="entry name" value="ComJ"/>
    <property type="match status" value="1"/>
</dbReference>
<proteinExistence type="predicted"/>
<comment type="caution">
    <text evidence="1">The sequence shown here is derived from an EMBL/GenBank/DDBJ whole genome shotgun (WGS) entry which is preliminary data.</text>
</comment>
<organism evidence="1 2">
    <name type="scientific">Pseudomonas luteola</name>
    <dbReference type="NCBI Taxonomy" id="47886"/>
    <lineage>
        <taxon>Bacteria</taxon>
        <taxon>Pseudomonadati</taxon>
        <taxon>Pseudomonadota</taxon>
        <taxon>Gammaproteobacteria</taxon>
        <taxon>Pseudomonadales</taxon>
        <taxon>Pseudomonadaceae</taxon>
        <taxon>Pseudomonas</taxon>
    </lineage>
</organism>
<dbReference type="Proteomes" id="UP000638986">
    <property type="component" value="Unassembled WGS sequence"/>
</dbReference>
<dbReference type="RefSeq" id="WP_197871632.1">
    <property type="nucleotide sequence ID" value="NZ_JADTXM010000004.1"/>
</dbReference>
<evidence type="ECO:0000313" key="2">
    <source>
        <dbReference type="Proteomes" id="UP000638986"/>
    </source>
</evidence>